<feature type="site" description="Positions MEP for the nucleophilic attack" evidence="3">
    <location>
        <position position="155"/>
    </location>
</feature>
<gene>
    <name evidence="3" type="primary">ispD</name>
    <name evidence="5" type="ORF">D7V78_16205</name>
    <name evidence="6" type="ORF">E5342_12220</name>
    <name evidence="4" type="ORF">GKD66_03695</name>
</gene>
<dbReference type="UniPathway" id="UPA00056">
    <property type="reaction ID" value="UER00093"/>
</dbReference>
<comment type="pathway">
    <text evidence="3">Isoprenoid biosynthesis; isopentenyl diphosphate biosynthesis via DXP pathway; isopentenyl diphosphate from 1-deoxy-D-xylulose 5-phosphate: step 2/6.</text>
</comment>
<dbReference type="PRINTS" id="PR00081">
    <property type="entry name" value="GDHRDH"/>
</dbReference>
<sequence length="459" mass="51334">MKNIAIILAGGIGSRLNAGIPKQFLKVAGLTVIEHTISTFQRHSLIDEIAIVANEAYHHKIGEYVVKNKFSKVKKILMSGAERHFSSLSAIKAYENGEECNLIFHDAVRPLISSQIIDRVIVALQIYEAVDVAIPSADTIIQVDSDNTIMGIPPRRVLRRGQTPQGFRLNTIKAAYDEALKDPDFITTDDCGVVLKYLPETKIYVVEGEDSNMKLTYKEDFYLIEKLFQLRMTNFQEHALTDDEKEKLQGKVIVLFGASSGIGFDLMNLCCDCGAVVYGFSRSMNHVDIQDLDSVRSAFSSVAKEVNRIDYVIDTASVLYKEPLAYMSYEQIEETIDINYKGMVHVAKEAYPYLEKSCGQLVFYTSSSYTRGRMNYSIYSSTKCATVNFVQALAEEWGSLGIRVNCVNPERTKTPMRTKNFGIEPEDTLLKSMDVAVATAKLLVSDLTGQVIDIKLKLI</sequence>
<evidence type="ECO:0000313" key="6">
    <source>
        <dbReference type="EMBL" id="TGY56466.1"/>
    </source>
</evidence>
<reference evidence="6 8" key="3">
    <citation type="submission" date="2019-04" db="EMBL/GenBank/DDBJ databases">
        <title>Microbes associate with the intestines of laboratory mice.</title>
        <authorList>
            <person name="Navarre W."/>
            <person name="Wong E."/>
            <person name="Huang K."/>
            <person name="Tropini C."/>
            <person name="Ng K."/>
            <person name="Yu B."/>
        </authorList>
    </citation>
    <scope>NUCLEOTIDE SEQUENCE [LARGE SCALE GENOMIC DNA]</scope>
    <source>
        <strain evidence="6 8">NM39_I3</strain>
    </source>
</reference>
<feature type="site" description="Transition state stabilizer" evidence="3">
    <location>
        <position position="22"/>
    </location>
</feature>
<dbReference type="EMBL" id="RAYI01000044">
    <property type="protein sequence ID" value="RLT72372.1"/>
    <property type="molecule type" value="Genomic_DNA"/>
</dbReference>
<dbReference type="AlphaFoldDB" id="A0A3L7ZN89"/>
<keyword evidence="3" id="KW-0414">Isoprene biosynthesis</keyword>
<dbReference type="EMBL" id="WKMC01000002">
    <property type="protein sequence ID" value="MRZ49361.1"/>
    <property type="molecule type" value="Genomic_DNA"/>
</dbReference>
<dbReference type="SUPFAM" id="SSF51735">
    <property type="entry name" value="NAD(P)-binding Rossmann-fold domains"/>
    <property type="match status" value="1"/>
</dbReference>
<dbReference type="PANTHER" id="PTHR32125:SF4">
    <property type="entry name" value="2-C-METHYL-D-ERYTHRITOL 4-PHOSPHATE CYTIDYLYLTRANSFERASE, CHLOROPLASTIC"/>
    <property type="match status" value="1"/>
</dbReference>
<proteinExistence type="inferred from homology"/>
<dbReference type="CDD" id="cd02516">
    <property type="entry name" value="CDP-ME_synthetase"/>
    <property type="match status" value="1"/>
</dbReference>
<dbReference type="HAMAP" id="MF_00108">
    <property type="entry name" value="IspD"/>
    <property type="match status" value="1"/>
</dbReference>
<evidence type="ECO:0000313" key="7">
    <source>
        <dbReference type="Proteomes" id="UP000278164"/>
    </source>
</evidence>
<accession>A0A3L7ZN89</accession>
<comment type="caution">
    <text evidence="5">The sequence shown here is derived from an EMBL/GenBank/DDBJ whole genome shotgun (WGS) entry which is preliminary data.</text>
</comment>
<dbReference type="FunFam" id="3.90.550.10:FF:000003">
    <property type="entry name" value="2-C-methyl-D-erythritol 4-phosphate cytidylyltransferase"/>
    <property type="match status" value="1"/>
</dbReference>
<dbReference type="Gene3D" id="3.40.50.720">
    <property type="entry name" value="NAD(P)-binding Rossmann-like Domain"/>
    <property type="match status" value="1"/>
</dbReference>
<dbReference type="RefSeq" id="WP_121737058.1">
    <property type="nucleotide sequence ID" value="NZ_CAXSSW010000002.1"/>
</dbReference>
<protein>
    <recommendedName>
        <fullName evidence="3">2-C-methyl-D-erythritol 4-phosphate cytidylyltransferase</fullName>
        <ecNumber evidence="3">2.7.7.60</ecNumber>
    </recommendedName>
    <alternativeName>
        <fullName evidence="3">4-diphosphocytidyl-2C-methyl-D-erythritol synthase</fullName>
    </alternativeName>
    <alternativeName>
        <fullName evidence="3">MEP cytidylyltransferase</fullName>
        <shortName evidence="3">MCT</shortName>
    </alternativeName>
</protein>
<dbReference type="Proteomes" id="UP000310032">
    <property type="component" value="Unassembled WGS sequence"/>
</dbReference>
<feature type="site" description="Transition state stabilizer" evidence="3">
    <location>
        <position position="15"/>
    </location>
</feature>
<evidence type="ECO:0000256" key="2">
    <source>
        <dbReference type="ARBA" id="ARBA00022695"/>
    </source>
</evidence>
<dbReference type="InterPro" id="IPR036291">
    <property type="entry name" value="NAD(P)-bd_dom_sf"/>
</dbReference>
<evidence type="ECO:0000313" key="8">
    <source>
        <dbReference type="Proteomes" id="UP000310032"/>
    </source>
</evidence>
<dbReference type="SUPFAM" id="SSF53448">
    <property type="entry name" value="Nucleotide-diphospho-sugar transferases"/>
    <property type="match status" value="1"/>
</dbReference>
<evidence type="ECO:0000256" key="3">
    <source>
        <dbReference type="HAMAP-Rule" id="MF_00108"/>
    </source>
</evidence>
<dbReference type="Pfam" id="PF13561">
    <property type="entry name" value="adh_short_C2"/>
    <property type="match status" value="1"/>
</dbReference>
<comment type="similarity">
    <text evidence="3">Belongs to the IspD/TarI cytidylyltransferase family. IspD subfamily.</text>
</comment>
<dbReference type="Proteomes" id="UP000278164">
    <property type="component" value="Unassembled WGS sequence"/>
</dbReference>
<name>A0A3L7ZN89_PARDI</name>
<dbReference type="PANTHER" id="PTHR32125">
    <property type="entry name" value="2-C-METHYL-D-ERYTHRITOL 4-PHOSPHATE CYTIDYLYLTRANSFERASE, CHLOROPLASTIC"/>
    <property type="match status" value="1"/>
</dbReference>
<dbReference type="CDD" id="cd05233">
    <property type="entry name" value="SDR_c"/>
    <property type="match status" value="1"/>
</dbReference>
<dbReference type="InterPro" id="IPR002347">
    <property type="entry name" value="SDR_fam"/>
</dbReference>
<evidence type="ECO:0000313" key="5">
    <source>
        <dbReference type="EMBL" id="RLT72372.1"/>
    </source>
</evidence>
<dbReference type="EMBL" id="SRYM01000035">
    <property type="protein sequence ID" value="TGY56466.1"/>
    <property type="molecule type" value="Genomic_DNA"/>
</dbReference>
<reference evidence="4 9" key="2">
    <citation type="journal article" date="2019" name="Nat. Med.">
        <title>A library of human gut bacterial isolates paired with longitudinal multiomics data enables mechanistic microbiome research.</title>
        <authorList>
            <person name="Poyet M."/>
            <person name="Groussin M."/>
            <person name="Gibbons S.M."/>
            <person name="Avila-Pacheco J."/>
            <person name="Jiang X."/>
            <person name="Kearney S.M."/>
            <person name="Perrotta A.R."/>
            <person name="Berdy B."/>
            <person name="Zhao S."/>
            <person name="Lieberman T.D."/>
            <person name="Swanson P.K."/>
            <person name="Smith M."/>
            <person name="Roesemann S."/>
            <person name="Alexander J.E."/>
            <person name="Rich S.A."/>
            <person name="Livny J."/>
            <person name="Vlamakis H."/>
            <person name="Clish C."/>
            <person name="Bullock K."/>
            <person name="Deik A."/>
            <person name="Scott J."/>
            <person name="Pierce K.A."/>
            <person name="Xavier R.J."/>
            <person name="Alm E.J."/>
        </authorList>
    </citation>
    <scope>NUCLEOTIDE SEQUENCE [LARGE SCALE GENOMIC DNA]</scope>
    <source>
        <strain evidence="4 9">BIOML-A32</strain>
    </source>
</reference>
<evidence type="ECO:0000313" key="4">
    <source>
        <dbReference type="EMBL" id="MRZ49361.1"/>
    </source>
</evidence>
<dbReference type="EC" id="2.7.7.60" evidence="3"/>
<organism evidence="5 7">
    <name type="scientific">Parabacteroides distasonis</name>
    <dbReference type="NCBI Taxonomy" id="823"/>
    <lineage>
        <taxon>Bacteria</taxon>
        <taxon>Pseudomonadati</taxon>
        <taxon>Bacteroidota</taxon>
        <taxon>Bacteroidia</taxon>
        <taxon>Bacteroidales</taxon>
        <taxon>Tannerellaceae</taxon>
        <taxon>Parabacteroides</taxon>
    </lineage>
</organism>
<keyword evidence="1 3" id="KW-0808">Transferase</keyword>
<dbReference type="InterPro" id="IPR029044">
    <property type="entry name" value="Nucleotide-diphossugar_trans"/>
</dbReference>
<comment type="catalytic activity">
    <reaction evidence="3">
        <text>2-C-methyl-D-erythritol 4-phosphate + CTP + H(+) = 4-CDP-2-C-methyl-D-erythritol + diphosphate</text>
        <dbReference type="Rhea" id="RHEA:13429"/>
        <dbReference type="ChEBI" id="CHEBI:15378"/>
        <dbReference type="ChEBI" id="CHEBI:33019"/>
        <dbReference type="ChEBI" id="CHEBI:37563"/>
        <dbReference type="ChEBI" id="CHEBI:57823"/>
        <dbReference type="ChEBI" id="CHEBI:58262"/>
        <dbReference type="EC" id="2.7.7.60"/>
    </reaction>
</comment>
<dbReference type="Proteomes" id="UP000441358">
    <property type="component" value="Unassembled WGS sequence"/>
</dbReference>
<comment type="function">
    <text evidence="3">Catalyzes the formation of 4-diphosphocytidyl-2-C-methyl-D-erythritol from CTP and 2-C-methyl-D-erythritol 4-phosphate (MEP).</text>
</comment>
<reference evidence="5 7" key="1">
    <citation type="submission" date="2018-09" db="EMBL/GenBank/DDBJ databases">
        <title>Murine metabolic-syndrome-specific gut microbial biobank.</title>
        <authorList>
            <person name="Liu C."/>
        </authorList>
    </citation>
    <scope>NUCLEOTIDE SEQUENCE [LARGE SCALE GENOMIC DNA]</scope>
    <source>
        <strain evidence="5 7">8-P5</strain>
    </source>
</reference>
<evidence type="ECO:0000256" key="1">
    <source>
        <dbReference type="ARBA" id="ARBA00022679"/>
    </source>
</evidence>
<dbReference type="GO" id="GO:0050518">
    <property type="term" value="F:2-C-methyl-D-erythritol 4-phosphate cytidylyltransferase activity"/>
    <property type="evidence" value="ECO:0007669"/>
    <property type="project" value="UniProtKB-UniRule"/>
</dbReference>
<dbReference type="InterPro" id="IPR034683">
    <property type="entry name" value="IspD/TarI"/>
</dbReference>
<dbReference type="InterPro" id="IPR050088">
    <property type="entry name" value="IspD/TarI_cytidylyltransf_bact"/>
</dbReference>
<dbReference type="InterPro" id="IPR001228">
    <property type="entry name" value="IspD"/>
</dbReference>
<dbReference type="PIRSF" id="PIRSF036586">
    <property type="entry name" value="CDP-ribitol_syn"/>
    <property type="match status" value="1"/>
</dbReference>
<dbReference type="OrthoDB" id="9806837at2"/>
<dbReference type="Gene3D" id="3.90.550.10">
    <property type="entry name" value="Spore Coat Polysaccharide Biosynthesis Protein SpsA, Chain A"/>
    <property type="match status" value="1"/>
</dbReference>
<evidence type="ECO:0000313" key="9">
    <source>
        <dbReference type="Proteomes" id="UP000441358"/>
    </source>
</evidence>
<dbReference type="InterPro" id="IPR012115">
    <property type="entry name" value="CDP-ribitol_syn"/>
</dbReference>
<keyword evidence="2 3" id="KW-0548">Nucleotidyltransferase</keyword>
<feature type="site" description="Positions MEP for the nucleophilic attack" evidence="3">
    <location>
        <position position="214"/>
    </location>
</feature>
<dbReference type="GO" id="GO:0019288">
    <property type="term" value="P:isopentenyl diphosphate biosynthetic process, methylerythritol 4-phosphate pathway"/>
    <property type="evidence" value="ECO:0007669"/>
    <property type="project" value="UniProtKB-UniRule"/>
</dbReference>
<dbReference type="Pfam" id="PF01128">
    <property type="entry name" value="IspD"/>
    <property type="match status" value="1"/>
</dbReference>